<dbReference type="CDD" id="cd02966">
    <property type="entry name" value="TlpA_like_family"/>
    <property type="match status" value="1"/>
</dbReference>
<evidence type="ECO:0000259" key="1">
    <source>
        <dbReference type="PROSITE" id="PS51352"/>
    </source>
</evidence>
<evidence type="ECO:0000313" key="2">
    <source>
        <dbReference type="EMBL" id="AFK17481.1"/>
    </source>
</evidence>
<gene>
    <name evidence="2" type="ORF">CP258_09545</name>
</gene>
<name>A0AAU8PPI0_CORPS</name>
<dbReference type="PANTHER" id="PTHR42852:SF13">
    <property type="entry name" value="PROTEIN DIPZ"/>
    <property type="match status" value="1"/>
</dbReference>
<dbReference type="Proteomes" id="UP000006465">
    <property type="component" value="Chromosome"/>
</dbReference>
<dbReference type="KEGG" id="coe:CP258_09545"/>
<organism evidence="2 3">
    <name type="scientific">Corynebacterium pseudotuberculosis 258</name>
    <dbReference type="NCBI Taxonomy" id="1168865"/>
    <lineage>
        <taxon>Bacteria</taxon>
        <taxon>Bacillati</taxon>
        <taxon>Actinomycetota</taxon>
        <taxon>Actinomycetes</taxon>
        <taxon>Mycobacteriales</taxon>
        <taxon>Corynebacteriaceae</taxon>
        <taxon>Corynebacterium</taxon>
    </lineage>
</organism>
<accession>A0AAU8PPI0</accession>
<dbReference type="PROSITE" id="PS51352">
    <property type="entry name" value="THIOREDOXIN_2"/>
    <property type="match status" value="1"/>
</dbReference>
<evidence type="ECO:0000313" key="3">
    <source>
        <dbReference type="Proteomes" id="UP000006465"/>
    </source>
</evidence>
<dbReference type="InterPro" id="IPR013766">
    <property type="entry name" value="Thioredoxin_domain"/>
</dbReference>
<dbReference type="GO" id="GO:0016491">
    <property type="term" value="F:oxidoreductase activity"/>
    <property type="evidence" value="ECO:0007669"/>
    <property type="project" value="InterPro"/>
</dbReference>
<dbReference type="RefSeq" id="WP_014367674.1">
    <property type="nucleotide sequence ID" value="NC_017945.3"/>
</dbReference>
<dbReference type="InterPro" id="IPR050553">
    <property type="entry name" value="Thioredoxin_ResA/DsbE_sf"/>
</dbReference>
<dbReference type="PANTHER" id="PTHR42852">
    <property type="entry name" value="THIOL:DISULFIDE INTERCHANGE PROTEIN DSBE"/>
    <property type="match status" value="1"/>
</dbReference>
<sequence>MTNKKRVIILLAAIVVVLGAIYMVQKPQEDTVTVDNTSGKTIRLGEEAPNFKALDIKGHPFDLAALKGKPIWIVFNATWCSNCRAEIPEIQELAKEDSIAVVSIYLNENSTQVRQYAEKLGLTYTQIPDARGTISASYGVSAVPSHVVIDEHFKVKWIKAGTITGQDIKKALEG</sequence>
<dbReference type="EMBL" id="CP003540">
    <property type="protein sequence ID" value="AFK17481.1"/>
    <property type="molecule type" value="Genomic_DNA"/>
</dbReference>
<dbReference type="InterPro" id="IPR000866">
    <property type="entry name" value="AhpC/TSA"/>
</dbReference>
<feature type="domain" description="Thioredoxin" evidence="1">
    <location>
        <begin position="42"/>
        <end position="174"/>
    </location>
</feature>
<dbReference type="Gene3D" id="3.40.30.10">
    <property type="entry name" value="Glutaredoxin"/>
    <property type="match status" value="1"/>
</dbReference>
<dbReference type="InterPro" id="IPR036249">
    <property type="entry name" value="Thioredoxin-like_sf"/>
</dbReference>
<dbReference type="AlphaFoldDB" id="A0AAU8PPI0"/>
<protein>
    <submittedName>
        <fullName evidence="2">Redoxin domain-containing protein</fullName>
    </submittedName>
</protein>
<proteinExistence type="predicted"/>
<reference evidence="2 3" key="1">
    <citation type="journal article" date="2013" name="J. Biotechnol.">
        <title>Genome sequence of Corynebacterium pseudotuberculosis biovar equi strain 258 and prediction of antigenic targets to improve biotechnological vaccine production.</title>
        <authorList>
            <person name="Soares S.C."/>
            <person name="Trost E."/>
            <person name="Ramos R.T."/>
            <person name="Carneiro A.R."/>
            <person name="Santos A.R."/>
            <person name="Pinto A.C."/>
            <person name="Barbosa E."/>
            <person name="Aburjaile F."/>
            <person name="Ali A."/>
            <person name="Diniz C.A."/>
            <person name="Hassan S.S."/>
            <person name="Fiaux K."/>
            <person name="Guimaraes L.C."/>
            <person name="Bakhtiar S.M."/>
            <person name="Pereira U."/>
            <person name="Almeida S.S."/>
            <person name="Abreu V.A."/>
            <person name="Rocha F.S."/>
            <person name="Dorella F.A."/>
            <person name="Miyoshi A."/>
            <person name="Silva A."/>
            <person name="Azevedo V."/>
            <person name="Tauch A."/>
        </authorList>
    </citation>
    <scope>NUCLEOTIDE SEQUENCE [LARGE SCALE GENOMIC DNA]</scope>
    <source>
        <strain evidence="2 3">258</strain>
    </source>
</reference>
<dbReference type="Pfam" id="PF00578">
    <property type="entry name" value="AhpC-TSA"/>
    <property type="match status" value="1"/>
</dbReference>
<dbReference type="GO" id="GO:0016209">
    <property type="term" value="F:antioxidant activity"/>
    <property type="evidence" value="ECO:0007669"/>
    <property type="project" value="InterPro"/>
</dbReference>
<dbReference type="SUPFAM" id="SSF52833">
    <property type="entry name" value="Thioredoxin-like"/>
    <property type="match status" value="1"/>
</dbReference>